<dbReference type="InterPro" id="IPR049874">
    <property type="entry name" value="ROK_cs"/>
</dbReference>
<evidence type="ECO:0000313" key="3">
    <source>
        <dbReference type="Proteomes" id="UP001595960"/>
    </source>
</evidence>
<gene>
    <name evidence="2" type="ORF">ACFPER_00660</name>
</gene>
<dbReference type="PANTHER" id="PTHR18964">
    <property type="entry name" value="ROK (REPRESSOR, ORF, KINASE) FAMILY"/>
    <property type="match status" value="1"/>
</dbReference>
<dbReference type="SUPFAM" id="SSF46785">
    <property type="entry name" value="Winged helix' DNA-binding domain"/>
    <property type="match status" value="1"/>
</dbReference>
<name>A0ABV9QZI3_9MICO</name>
<evidence type="ECO:0000313" key="2">
    <source>
        <dbReference type="EMBL" id="MFC4827281.1"/>
    </source>
</evidence>
<protein>
    <submittedName>
        <fullName evidence="2">ROK family transcriptional regulator</fullName>
    </submittedName>
</protein>
<dbReference type="EMBL" id="JBHSJC010000001">
    <property type="protein sequence ID" value="MFC4827281.1"/>
    <property type="molecule type" value="Genomic_DNA"/>
</dbReference>
<dbReference type="SUPFAM" id="SSF53067">
    <property type="entry name" value="Actin-like ATPase domain"/>
    <property type="match status" value="1"/>
</dbReference>
<keyword evidence="3" id="KW-1185">Reference proteome</keyword>
<dbReference type="PROSITE" id="PS01125">
    <property type="entry name" value="ROK"/>
    <property type="match status" value="1"/>
</dbReference>
<accession>A0ABV9QZI3</accession>
<dbReference type="InterPro" id="IPR000600">
    <property type="entry name" value="ROK"/>
</dbReference>
<comment type="similarity">
    <text evidence="1">Belongs to the ROK (NagC/XylR) family.</text>
</comment>
<sequence>MTATDASRPAAPASSASVPLFADRVLRASGKVLPEHARSHNRSLVLQTLYTNGAQSRADVARETGLTRVTISDLVAELIGEGLVVELGQREDARPGKPATLIDVDRTGFHIVALDLSEHTRFRGAILDLDGTIVAQAEVALDGATGERAVTLVHELLDGLLALTNARVLGIGVGSPGVVEPNGVVRSAPNLGWTDLPLQERLAAAFHLPVHVANDANVAVLAEHASAPGDLILVKVGHGVGAGLIVGGRPVLGAGSAAGEIGHVVVGTDGGPRCACGKDGCLEAWLAVPRLTAELERLGEADAAASAREETLREAGRRLGIVLAPVVGALNLSEVVLSGPAELLDGPLLEATVETLRNRTMAEHHRDLRLRMTAYGQDIVLRGAAVMVLSGQLGVS</sequence>
<dbReference type="Pfam" id="PF00480">
    <property type="entry name" value="ROK"/>
    <property type="match status" value="1"/>
</dbReference>
<evidence type="ECO:0000256" key="1">
    <source>
        <dbReference type="ARBA" id="ARBA00006479"/>
    </source>
</evidence>
<dbReference type="InterPro" id="IPR036390">
    <property type="entry name" value="WH_DNA-bd_sf"/>
</dbReference>
<dbReference type="PANTHER" id="PTHR18964:SF149">
    <property type="entry name" value="BIFUNCTIONAL UDP-N-ACETYLGLUCOSAMINE 2-EPIMERASE_N-ACETYLMANNOSAMINE KINASE"/>
    <property type="match status" value="1"/>
</dbReference>
<proteinExistence type="inferred from homology"/>
<reference evidence="3" key="1">
    <citation type="journal article" date="2019" name="Int. J. Syst. Evol. Microbiol.">
        <title>The Global Catalogue of Microorganisms (GCM) 10K type strain sequencing project: providing services to taxonomists for standard genome sequencing and annotation.</title>
        <authorList>
            <consortium name="The Broad Institute Genomics Platform"/>
            <consortium name="The Broad Institute Genome Sequencing Center for Infectious Disease"/>
            <person name="Wu L."/>
            <person name="Ma J."/>
        </authorList>
    </citation>
    <scope>NUCLEOTIDE SEQUENCE [LARGE SCALE GENOMIC DNA]</scope>
    <source>
        <strain evidence="3">CGMCC 1.12192</strain>
    </source>
</reference>
<dbReference type="Gene3D" id="1.10.10.10">
    <property type="entry name" value="Winged helix-like DNA-binding domain superfamily/Winged helix DNA-binding domain"/>
    <property type="match status" value="1"/>
</dbReference>
<dbReference type="Proteomes" id="UP001595960">
    <property type="component" value="Unassembled WGS sequence"/>
</dbReference>
<dbReference type="InterPro" id="IPR043129">
    <property type="entry name" value="ATPase_NBD"/>
</dbReference>
<dbReference type="InterPro" id="IPR036388">
    <property type="entry name" value="WH-like_DNA-bd_sf"/>
</dbReference>
<dbReference type="RefSeq" id="WP_204395379.1">
    <property type="nucleotide sequence ID" value="NZ_JAFBBW010000001.1"/>
</dbReference>
<comment type="caution">
    <text evidence="2">The sequence shown here is derived from an EMBL/GenBank/DDBJ whole genome shotgun (WGS) entry which is preliminary data.</text>
</comment>
<organism evidence="2 3">
    <name type="scientific">Agromyces aurantiacus</name>
    <dbReference type="NCBI Taxonomy" id="165814"/>
    <lineage>
        <taxon>Bacteria</taxon>
        <taxon>Bacillati</taxon>
        <taxon>Actinomycetota</taxon>
        <taxon>Actinomycetes</taxon>
        <taxon>Micrococcales</taxon>
        <taxon>Microbacteriaceae</taxon>
        <taxon>Agromyces</taxon>
    </lineage>
</organism>
<dbReference type="Gene3D" id="3.30.420.40">
    <property type="match status" value="2"/>
</dbReference>